<sequence length="68" mass="7874">MSSVSSDSHSVISGEIERVREQMVKLGDQFGLMHPEVQKCSQHLDVLLLRFYEMKQRVKEAAALEERR</sequence>
<evidence type="ECO:0000313" key="1">
    <source>
        <dbReference type="EMBL" id="CAG7616660.1"/>
    </source>
</evidence>
<accession>A0A916K280</accession>
<evidence type="ECO:0008006" key="3">
    <source>
        <dbReference type="Google" id="ProtNLM"/>
    </source>
</evidence>
<dbReference type="RefSeq" id="WP_218091717.1">
    <property type="nucleotide sequence ID" value="NZ_CAJVAS010000006.1"/>
</dbReference>
<gene>
    <name evidence="1" type="ORF">PAESOLCIP111_01930</name>
</gene>
<protein>
    <recommendedName>
        <fullName evidence="3">Aspartyl-phosphate phosphatase Spo0E family protein</fullName>
    </recommendedName>
</protein>
<dbReference type="AlphaFoldDB" id="A0A916K280"/>
<dbReference type="Pfam" id="PF09388">
    <property type="entry name" value="SpoOE-like"/>
    <property type="match status" value="1"/>
</dbReference>
<reference evidence="1" key="1">
    <citation type="submission" date="2021-06" db="EMBL/GenBank/DDBJ databases">
        <authorList>
            <person name="Criscuolo A."/>
        </authorList>
    </citation>
    <scope>NUCLEOTIDE SEQUENCE</scope>
    <source>
        <strain evidence="1">CIP111600</strain>
    </source>
</reference>
<organism evidence="1 2">
    <name type="scientific">Paenibacillus solanacearum</name>
    <dbReference type="NCBI Taxonomy" id="2048548"/>
    <lineage>
        <taxon>Bacteria</taxon>
        <taxon>Bacillati</taxon>
        <taxon>Bacillota</taxon>
        <taxon>Bacilli</taxon>
        <taxon>Bacillales</taxon>
        <taxon>Paenibacillaceae</taxon>
        <taxon>Paenibacillus</taxon>
    </lineage>
</organism>
<comment type="caution">
    <text evidence="1">The sequence shown here is derived from an EMBL/GenBank/DDBJ whole genome shotgun (WGS) entry which is preliminary data.</text>
</comment>
<dbReference type="InterPro" id="IPR018540">
    <property type="entry name" value="Spo0E-like"/>
</dbReference>
<proteinExistence type="predicted"/>
<dbReference type="Proteomes" id="UP000693672">
    <property type="component" value="Unassembled WGS sequence"/>
</dbReference>
<name>A0A916K280_9BACL</name>
<evidence type="ECO:0000313" key="2">
    <source>
        <dbReference type="Proteomes" id="UP000693672"/>
    </source>
</evidence>
<keyword evidence="2" id="KW-1185">Reference proteome</keyword>
<dbReference type="EMBL" id="CAJVAS010000006">
    <property type="protein sequence ID" value="CAG7616660.1"/>
    <property type="molecule type" value="Genomic_DNA"/>
</dbReference>
<dbReference type="GO" id="GO:0043937">
    <property type="term" value="P:regulation of sporulation"/>
    <property type="evidence" value="ECO:0007669"/>
    <property type="project" value="InterPro"/>
</dbReference>